<reference evidence="3" key="1">
    <citation type="submission" date="2023-07" db="EMBL/GenBank/DDBJ databases">
        <title>Draft genome sequence of the endophytic actinobacterium Streptomyces justiciae WPN32, a potential antibiotic producer.</title>
        <authorList>
            <person name="Yasawong M."/>
            <person name="Pana W."/>
            <person name="Ganta P."/>
            <person name="Santapan N."/>
            <person name="Songngamsuk T."/>
            <person name="Phatcharaharikarn M."/>
            <person name="Kerdtoob S."/>
            <person name="Nantapong N."/>
        </authorList>
    </citation>
    <scope>NUCLEOTIDE SEQUENCE [LARGE SCALE GENOMIC DNA]</scope>
    <source>
        <strain evidence="3">WPN32</strain>
    </source>
</reference>
<proteinExistence type="predicted"/>
<dbReference type="RefSeq" id="WP_314202965.1">
    <property type="nucleotide sequence ID" value="NZ_JAVTLL010000014.1"/>
</dbReference>
<accession>A0ABU3LXB9</accession>
<feature type="chain" id="PRO_5045450692" evidence="1">
    <location>
        <begin position="25"/>
        <end position="151"/>
    </location>
</feature>
<dbReference type="Pfam" id="PF03995">
    <property type="entry name" value="Inhibitor_I36"/>
    <property type="match status" value="1"/>
</dbReference>
<evidence type="ECO:0000313" key="2">
    <source>
        <dbReference type="EMBL" id="MDT7843416.1"/>
    </source>
</evidence>
<evidence type="ECO:0000313" key="3">
    <source>
        <dbReference type="Proteomes" id="UP001257948"/>
    </source>
</evidence>
<evidence type="ECO:0000256" key="1">
    <source>
        <dbReference type="SAM" id="SignalP"/>
    </source>
</evidence>
<organism evidence="2 3">
    <name type="scientific">Streptomyces justiciae</name>
    <dbReference type="NCBI Taxonomy" id="2780140"/>
    <lineage>
        <taxon>Bacteria</taxon>
        <taxon>Bacillati</taxon>
        <taxon>Actinomycetota</taxon>
        <taxon>Actinomycetes</taxon>
        <taxon>Kitasatosporales</taxon>
        <taxon>Streptomycetaceae</taxon>
        <taxon>Streptomyces</taxon>
    </lineage>
</organism>
<sequence length="151" mass="15730">MTAQLGAITIVVGAALAAAPSAQADTAATAETEQHAILGDEAQPAGWDRTISVGQGRGACPVHYVCIWTGTNFTGSGIGFTGSIARGDAVSWFNTVWQDHVYSAFNNTLTVPITFFNIYGSTWTPIGSLNPGTWVASGWVNSDKADGMGYV</sequence>
<keyword evidence="1" id="KW-0732">Signal</keyword>
<protein>
    <submittedName>
        <fullName evidence="2">Peptidase inhibitor family I36 protein</fullName>
    </submittedName>
</protein>
<keyword evidence="3" id="KW-1185">Reference proteome</keyword>
<gene>
    <name evidence="2" type="ORF">RQC66_22085</name>
</gene>
<dbReference type="EMBL" id="JAVTLL010000014">
    <property type="protein sequence ID" value="MDT7843416.1"/>
    <property type="molecule type" value="Genomic_DNA"/>
</dbReference>
<comment type="caution">
    <text evidence="2">The sequence shown here is derived from an EMBL/GenBank/DDBJ whole genome shotgun (WGS) entry which is preliminary data.</text>
</comment>
<feature type="signal peptide" evidence="1">
    <location>
        <begin position="1"/>
        <end position="24"/>
    </location>
</feature>
<dbReference type="Proteomes" id="UP001257948">
    <property type="component" value="Unassembled WGS sequence"/>
</dbReference>
<name>A0ABU3LXB9_9ACTN</name>